<sequence>MPDMDSSISKLSESKYAVRRKELLGLVKQLRAVGAQTDLDLPRIAVIGNQSAGKSSVVEAISGITVPRDAGTCTRCPMECRMSSSERPWSCQISIRWEYDELGNLLKDVSEVPFGNIIKDKADVELTLRCAQAAVLNPSVSATQFQGMKAEELKRFKGKPLPFSRNVVCVDLEGPDLTDLSFIDLPGIIQNAEPDIVNLVEDLVVSHIKGNTIILVALPMTDDIENQKALRLARQIDGDGHRTIGVLTKPDMLGSGSTKARELWMDVIEGRRHILTHGYYCTRQPDDADRTEGISTAQARIQESTFFRTTPPWSGSTQTHRFGTSNLVNALSAQLVQMINDMLPNIRSDAAQLLAACQSKLSSIPKAIEADPASHMMNLVADFCATIDRYVRGGADASILIQGNRTSFTAFKHVIRSSAPNFIPYRKAGDNQSAFQNHLGDGTDEGPEEGLNSLQKPLYLQDMRELIERSRTRELPGNIPFPAKVTLIDAFQVTWESAASECSEQIRKSLLSLLLNCVKDQFERYGNLKAHLQILIPELVSLHYDRCIVRIQEQLEMERTPFTQNTHYLETCTEKWMKKYKEERAGKIVAPLESSAKRQKVTANSLQSTPAPPAQDIWGDFEDTWGTFTQPNQNMSSVSGAPPTPPAFGLSAQPKNGFSGSKPAPKASQASKSTTSQKQKDGSTLCNPAIISPTSVNAVPRPQTASSTTNVTGRTPDPGAVEEVLAGLNKLGYHGITYEDLARLLPPDEYETELRVMAEVRGYFQVAYKRVIDTIPSLLDLLFVKAVGKALQSYLITKLGIGTANSSERLAMYVAEDPHVVSLREELIAKKKRLEVVEVELRNFGL</sequence>
<dbReference type="EMBL" id="MU266352">
    <property type="protein sequence ID" value="KAH7928503.1"/>
    <property type="molecule type" value="Genomic_DNA"/>
</dbReference>
<comment type="caution">
    <text evidence="1">The sequence shown here is derived from an EMBL/GenBank/DDBJ whole genome shotgun (WGS) entry which is preliminary data.</text>
</comment>
<evidence type="ECO:0000313" key="1">
    <source>
        <dbReference type="EMBL" id="KAH7928503.1"/>
    </source>
</evidence>
<dbReference type="Proteomes" id="UP000790709">
    <property type="component" value="Unassembled WGS sequence"/>
</dbReference>
<organism evidence="1 2">
    <name type="scientific">Leucogyrophana mollusca</name>
    <dbReference type="NCBI Taxonomy" id="85980"/>
    <lineage>
        <taxon>Eukaryota</taxon>
        <taxon>Fungi</taxon>
        <taxon>Dikarya</taxon>
        <taxon>Basidiomycota</taxon>
        <taxon>Agaricomycotina</taxon>
        <taxon>Agaricomycetes</taxon>
        <taxon>Agaricomycetidae</taxon>
        <taxon>Boletales</taxon>
        <taxon>Boletales incertae sedis</taxon>
        <taxon>Leucogyrophana</taxon>
    </lineage>
</organism>
<accession>A0ACB8BT98</accession>
<name>A0ACB8BT98_9AGAM</name>
<keyword evidence="2" id="KW-1185">Reference proteome</keyword>
<gene>
    <name evidence="1" type="ORF">BV22DRAFT_199383</name>
</gene>
<evidence type="ECO:0000313" key="2">
    <source>
        <dbReference type="Proteomes" id="UP000790709"/>
    </source>
</evidence>
<reference evidence="1" key="1">
    <citation type="journal article" date="2021" name="New Phytol.">
        <title>Evolutionary innovations through gain and loss of genes in the ectomycorrhizal Boletales.</title>
        <authorList>
            <person name="Wu G."/>
            <person name="Miyauchi S."/>
            <person name="Morin E."/>
            <person name="Kuo A."/>
            <person name="Drula E."/>
            <person name="Varga T."/>
            <person name="Kohler A."/>
            <person name="Feng B."/>
            <person name="Cao Y."/>
            <person name="Lipzen A."/>
            <person name="Daum C."/>
            <person name="Hundley H."/>
            <person name="Pangilinan J."/>
            <person name="Johnson J."/>
            <person name="Barry K."/>
            <person name="LaButti K."/>
            <person name="Ng V."/>
            <person name="Ahrendt S."/>
            <person name="Min B."/>
            <person name="Choi I.G."/>
            <person name="Park H."/>
            <person name="Plett J.M."/>
            <person name="Magnuson J."/>
            <person name="Spatafora J.W."/>
            <person name="Nagy L.G."/>
            <person name="Henrissat B."/>
            <person name="Grigoriev I.V."/>
            <person name="Yang Z.L."/>
            <person name="Xu J."/>
            <person name="Martin F.M."/>
        </authorList>
    </citation>
    <scope>NUCLEOTIDE SEQUENCE</scope>
    <source>
        <strain evidence="1">KUC20120723A-06</strain>
    </source>
</reference>
<protein>
    <submittedName>
        <fullName evidence="1">Uncharacterized protein</fullName>
    </submittedName>
</protein>
<proteinExistence type="predicted"/>